<gene>
    <name evidence="1" type="primary">jg7410</name>
    <name evidence="1" type="ORF">PAEG_LOCUS16679</name>
</gene>
<dbReference type="Proteomes" id="UP000838756">
    <property type="component" value="Unassembled WGS sequence"/>
</dbReference>
<sequence>MPVFFCVPLKQNNDEAYVYLIKPTHTLKKRDVYSIDTVSVPTGVQPKDETIIIVPNSGVNNYPYNNYYDPRNPVPHVPPLNDWETIAYNRSQLLRACKEHEHVTAVKL</sequence>
<dbReference type="EMBL" id="CAKXAJ010025469">
    <property type="protein sequence ID" value="CAH2240066.1"/>
    <property type="molecule type" value="Genomic_DNA"/>
</dbReference>
<name>A0A8S4RSS3_9NEOP</name>
<keyword evidence="2" id="KW-1185">Reference proteome</keyword>
<comment type="caution">
    <text evidence="1">The sequence shown here is derived from an EMBL/GenBank/DDBJ whole genome shotgun (WGS) entry which is preliminary data.</text>
</comment>
<reference evidence="1" key="1">
    <citation type="submission" date="2022-03" db="EMBL/GenBank/DDBJ databases">
        <authorList>
            <person name="Lindestad O."/>
        </authorList>
    </citation>
    <scope>NUCLEOTIDE SEQUENCE</scope>
</reference>
<evidence type="ECO:0000313" key="2">
    <source>
        <dbReference type="Proteomes" id="UP000838756"/>
    </source>
</evidence>
<evidence type="ECO:0000313" key="1">
    <source>
        <dbReference type="EMBL" id="CAH2240066.1"/>
    </source>
</evidence>
<accession>A0A8S4RSS3</accession>
<protein>
    <submittedName>
        <fullName evidence="1">Jg7410 protein</fullName>
    </submittedName>
</protein>
<dbReference type="OrthoDB" id="6920562at2759"/>
<proteinExistence type="predicted"/>
<organism evidence="1 2">
    <name type="scientific">Pararge aegeria aegeria</name>
    <dbReference type="NCBI Taxonomy" id="348720"/>
    <lineage>
        <taxon>Eukaryota</taxon>
        <taxon>Metazoa</taxon>
        <taxon>Ecdysozoa</taxon>
        <taxon>Arthropoda</taxon>
        <taxon>Hexapoda</taxon>
        <taxon>Insecta</taxon>
        <taxon>Pterygota</taxon>
        <taxon>Neoptera</taxon>
        <taxon>Endopterygota</taxon>
        <taxon>Lepidoptera</taxon>
        <taxon>Glossata</taxon>
        <taxon>Ditrysia</taxon>
        <taxon>Papilionoidea</taxon>
        <taxon>Nymphalidae</taxon>
        <taxon>Satyrinae</taxon>
        <taxon>Satyrini</taxon>
        <taxon>Parargina</taxon>
        <taxon>Pararge</taxon>
    </lineage>
</organism>
<dbReference type="AlphaFoldDB" id="A0A8S4RSS3"/>